<dbReference type="RefSeq" id="WP_135770812.1">
    <property type="nucleotide sequence ID" value="NZ_RQFT01000008.1"/>
</dbReference>
<proteinExistence type="predicted"/>
<protein>
    <submittedName>
        <fullName evidence="1">Uncharacterized protein</fullName>
    </submittedName>
</protein>
<reference evidence="1 2" key="1">
    <citation type="journal article" date="2019" name="PLoS Negl. Trop. Dis.">
        <title>Revisiting the worldwide diversity of Leptospira species in the environment.</title>
        <authorList>
            <person name="Vincent A.T."/>
            <person name="Schiettekatte O."/>
            <person name="Bourhy P."/>
            <person name="Veyrier F.J."/>
            <person name="Picardeau M."/>
        </authorList>
    </citation>
    <scope>NUCLEOTIDE SEQUENCE [LARGE SCALE GENOMIC DNA]</scope>
    <source>
        <strain evidence="1 2">201800273</strain>
    </source>
</reference>
<gene>
    <name evidence="1" type="ORF">EHQ43_08655</name>
</gene>
<evidence type="ECO:0000313" key="2">
    <source>
        <dbReference type="Proteomes" id="UP000297641"/>
    </source>
</evidence>
<sequence>MTRGEELELKTEDLAKRLCIGDSIKRIPFIHKLIVRIAFYELYLESEELDARFKLWISKRHDEDRRDRGLPKARLEWR</sequence>
<dbReference type="AlphaFoldDB" id="A0A7I0HRW6"/>
<accession>A0A7I0HRW6</accession>
<evidence type="ECO:0000313" key="1">
    <source>
        <dbReference type="EMBL" id="TGL06473.1"/>
    </source>
</evidence>
<dbReference type="Proteomes" id="UP000297641">
    <property type="component" value="Unassembled WGS sequence"/>
</dbReference>
<organism evidence="1 2">
    <name type="scientific">Leptospira bouyouniensis</name>
    <dbReference type="NCBI Taxonomy" id="2484911"/>
    <lineage>
        <taxon>Bacteria</taxon>
        <taxon>Pseudomonadati</taxon>
        <taxon>Spirochaetota</taxon>
        <taxon>Spirochaetia</taxon>
        <taxon>Leptospirales</taxon>
        <taxon>Leptospiraceae</taxon>
        <taxon>Leptospira</taxon>
    </lineage>
</organism>
<comment type="caution">
    <text evidence="1">The sequence shown here is derived from an EMBL/GenBank/DDBJ whole genome shotgun (WGS) entry which is preliminary data.</text>
</comment>
<dbReference type="EMBL" id="RQFT01000008">
    <property type="protein sequence ID" value="TGL06473.1"/>
    <property type="molecule type" value="Genomic_DNA"/>
</dbReference>
<name>A0A7I0HRW6_9LEPT</name>